<gene>
    <name evidence="2" type="ORF">VDBG_08978</name>
</gene>
<evidence type="ECO:0000313" key="2">
    <source>
        <dbReference type="EMBL" id="EEY22868.1"/>
    </source>
</evidence>
<protein>
    <submittedName>
        <fullName evidence="2">Predicted protein</fullName>
    </submittedName>
</protein>
<name>C9SVQ3_VERA1</name>
<keyword evidence="3" id="KW-1185">Reference proteome</keyword>
<dbReference type="eggNOG" id="ENOG502R1E3">
    <property type="taxonomic scope" value="Eukaryota"/>
</dbReference>
<feature type="region of interest" description="Disordered" evidence="1">
    <location>
        <begin position="1"/>
        <end position="34"/>
    </location>
</feature>
<sequence length="260" mass="28806">MHSHYTPFPPDTHQPHQTPQDDASPRPAFYDPSRSYKTKTSMVARRYATNHWPEYMHLEEAVHREDDLFRPLLTESINLCSVPSTYSHDQDDVLLDMDPDTAALFQSAPVDLPDLDFSLPTCPSTPVNVVPPPPPSVPAAMGTSGGACPRCGAHRSQAWADGKAWVDFDTRLARMEATMIETASAVARMEATMNETASTFQSLLPRAYGAMQNLIDITILFDENMEKLKQSLGLFTRGIVEHFFGDATLTDAETFASCDP</sequence>
<organism evidence="3">
    <name type="scientific">Verticillium alfalfae (strain VaMs.102 / ATCC MYA-4576 / FGSC 10136)</name>
    <name type="common">Verticillium wilt of alfalfa</name>
    <name type="synonym">Verticillium albo-atrum</name>
    <dbReference type="NCBI Taxonomy" id="526221"/>
    <lineage>
        <taxon>Eukaryota</taxon>
        <taxon>Fungi</taxon>
        <taxon>Dikarya</taxon>
        <taxon>Ascomycota</taxon>
        <taxon>Pezizomycotina</taxon>
        <taxon>Sordariomycetes</taxon>
        <taxon>Hypocreomycetidae</taxon>
        <taxon>Glomerellales</taxon>
        <taxon>Plectosphaerellaceae</taxon>
        <taxon>Verticillium</taxon>
    </lineage>
</organism>
<dbReference type="GeneID" id="9528197"/>
<dbReference type="STRING" id="526221.C9SVQ3"/>
<reference evidence="3" key="1">
    <citation type="journal article" date="2011" name="PLoS Pathog.">
        <title>Comparative genomics yields insights into niche adaptation of plant vascular wilt pathogens.</title>
        <authorList>
            <person name="Klosterman S.J."/>
            <person name="Subbarao K.V."/>
            <person name="Kang S."/>
            <person name="Veronese P."/>
            <person name="Gold S.E."/>
            <person name="Thomma B.P.H.J."/>
            <person name="Chen Z."/>
            <person name="Henrissat B."/>
            <person name="Lee Y.-H."/>
            <person name="Park J."/>
            <person name="Garcia-Pedrajas M.D."/>
            <person name="Barbara D.J."/>
            <person name="Anchieta A."/>
            <person name="de Jonge R."/>
            <person name="Santhanam P."/>
            <person name="Maruthachalam K."/>
            <person name="Atallah Z."/>
            <person name="Amyotte S.G."/>
            <person name="Paz Z."/>
            <person name="Inderbitzin P."/>
            <person name="Hayes R.J."/>
            <person name="Heiman D.I."/>
            <person name="Young S."/>
            <person name="Zeng Q."/>
            <person name="Engels R."/>
            <person name="Galagan J."/>
            <person name="Cuomo C.A."/>
            <person name="Dobinson K.F."/>
            <person name="Ma L.-J."/>
        </authorList>
    </citation>
    <scope>NUCLEOTIDE SEQUENCE [LARGE SCALE GENOMIC DNA]</scope>
    <source>
        <strain evidence="3">VaMs.102 / ATCC MYA-4576 / FGSC 10136</strain>
    </source>
</reference>
<evidence type="ECO:0000313" key="3">
    <source>
        <dbReference type="Proteomes" id="UP000008698"/>
    </source>
</evidence>
<dbReference type="OrthoDB" id="4835398at2759"/>
<dbReference type="AlphaFoldDB" id="C9SVQ3"/>
<accession>C9SVQ3</accession>
<dbReference type="RefSeq" id="XP_003000483.1">
    <property type="nucleotide sequence ID" value="XM_003000437.1"/>
</dbReference>
<evidence type="ECO:0000256" key="1">
    <source>
        <dbReference type="SAM" id="MobiDB-lite"/>
    </source>
</evidence>
<dbReference type="HOGENOM" id="CLU_1070387_0_0_1"/>
<proteinExistence type="predicted"/>
<dbReference type="EMBL" id="DS985227">
    <property type="protein sequence ID" value="EEY22868.1"/>
    <property type="molecule type" value="Genomic_DNA"/>
</dbReference>
<dbReference type="KEGG" id="val:VDBG_08978"/>
<dbReference type="Proteomes" id="UP000008698">
    <property type="component" value="Unassembled WGS sequence"/>
</dbReference>